<dbReference type="PANTHER" id="PTHR24016:SF0">
    <property type="entry name" value="CONSERVED OLIGOMERIC GOLGI COMPLEX SUBUNIT 4"/>
    <property type="match status" value="1"/>
</dbReference>
<proteinExistence type="predicted"/>
<comment type="caution">
    <text evidence="2">The sequence shown here is derived from an EMBL/GenBank/DDBJ whole genome shotgun (WGS) entry which is preliminary data.</text>
</comment>
<dbReference type="InterPro" id="IPR048682">
    <property type="entry name" value="COG4"/>
</dbReference>
<reference evidence="2" key="1">
    <citation type="submission" date="2022-12" db="EMBL/GenBank/DDBJ databases">
        <authorList>
            <person name="Webb A."/>
        </authorList>
    </citation>
    <scope>NUCLEOTIDE SEQUENCE</scope>
    <source>
        <strain evidence="2">Hp1</strain>
    </source>
</reference>
<dbReference type="AlphaFoldDB" id="A0AAV0UJA8"/>
<keyword evidence="3" id="KW-1185">Reference proteome</keyword>
<dbReference type="EMBL" id="CANTFL010001296">
    <property type="protein sequence ID" value="CAI5735948.1"/>
    <property type="molecule type" value="Genomic_DNA"/>
</dbReference>
<sequence>MSFEHSVTAFHLALADRHIARVCRALDALRAPSSPPTSPATSAVRDEIRRSCDRKAHRLHDLSLAHLRRACTARVDVDAALAAFAHCVVLGAGPSAAAPFAHCLERLFAAQARACLDRVTAHRATARGNAHGYIDRLLYVDALRELVTGATDIMNAVADVVGPRGDSSVTRRVLEPIHESCGATALALVQLYAGDARVGAWERKAQAAADDAVAADESLQMMDLCLDELTCLLRVLESYAAFVQTLWPDAGTTDACGFRAQVQELAGVYVLLERFYVRQSVQKATAIAEPQALEAGVYVSSVVEDVSFVLNKAFYRASQCLTYHTALSIVIALVDAMESLYLPAILVLPSRPCVIPMSLAEAASTSSIDGGNARADDSATDAAVVSFSDALLQAVDEDLKRALQEEAKLFMTINSAFMSGKFVQALEEKIDEYSRTSFPHEALILDCLPTPIHDMTEAFHSIVSNEVQEVLSRSMRKRLLEVIRHLMDEQLKYVLTSAEYDAFGSRGSPLVRLIEREVMKNCELRRYERALCSAPFEDLVEAVAQEITSCLESTLLAVKKPCNELGALQLEREVTDILALLSTLVVEKSLRASFTRLFQLLFILNLTQPSHVVDDLPRLREELSVDTIVNLLQLRVDFEPADVALAIEQVTKVDAATSAGNGSSAS</sequence>
<dbReference type="SMART" id="SM00762">
    <property type="entry name" value="Cog4"/>
    <property type="match status" value="1"/>
</dbReference>
<feature type="domain" description="COG4 transport protein middle alpha-helical bundle" evidence="1">
    <location>
        <begin position="52"/>
        <end position="351"/>
    </location>
</feature>
<dbReference type="InterPro" id="IPR048684">
    <property type="entry name" value="COG4_C"/>
</dbReference>
<protein>
    <recommendedName>
        <fullName evidence="1">COG4 transport protein middle alpha-helical bundle domain-containing protein</fullName>
    </recommendedName>
</protein>
<dbReference type="InterPro" id="IPR013167">
    <property type="entry name" value="COG4_M"/>
</dbReference>
<accession>A0AAV0UJA8</accession>
<dbReference type="Proteomes" id="UP001162031">
    <property type="component" value="Unassembled WGS sequence"/>
</dbReference>
<dbReference type="PANTHER" id="PTHR24016">
    <property type="entry name" value="CONSERVED OLIGOMERIC GOLGI COMPLEX SUBUNIT 4"/>
    <property type="match status" value="1"/>
</dbReference>
<gene>
    <name evidence="2" type="ORF">HBR001_LOCUS6654</name>
</gene>
<dbReference type="Pfam" id="PF20662">
    <property type="entry name" value="COG4_C"/>
    <property type="match status" value="1"/>
</dbReference>
<evidence type="ECO:0000313" key="3">
    <source>
        <dbReference type="Proteomes" id="UP001162031"/>
    </source>
</evidence>
<name>A0AAV0UJA8_HYABA</name>
<organism evidence="2 3">
    <name type="scientific">Hyaloperonospora brassicae</name>
    <name type="common">Brassica downy mildew</name>
    <name type="synonym">Peronospora brassicae</name>
    <dbReference type="NCBI Taxonomy" id="162125"/>
    <lineage>
        <taxon>Eukaryota</taxon>
        <taxon>Sar</taxon>
        <taxon>Stramenopiles</taxon>
        <taxon>Oomycota</taxon>
        <taxon>Peronosporomycetes</taxon>
        <taxon>Peronosporales</taxon>
        <taxon>Peronosporaceae</taxon>
        <taxon>Hyaloperonospora</taxon>
    </lineage>
</organism>
<dbReference type="Pfam" id="PF08318">
    <property type="entry name" value="COG4_m"/>
    <property type="match status" value="1"/>
</dbReference>
<evidence type="ECO:0000313" key="2">
    <source>
        <dbReference type="EMBL" id="CAI5735948.1"/>
    </source>
</evidence>
<dbReference type="Gene3D" id="1.20.58.1970">
    <property type="match status" value="1"/>
</dbReference>
<evidence type="ECO:0000259" key="1">
    <source>
        <dbReference type="SMART" id="SM00762"/>
    </source>
</evidence>